<organism evidence="1 2">
    <name type="scientific">Nitrosomonas supralitoralis</name>
    <dbReference type="NCBI Taxonomy" id="2116706"/>
    <lineage>
        <taxon>Bacteria</taxon>
        <taxon>Pseudomonadati</taxon>
        <taxon>Pseudomonadota</taxon>
        <taxon>Betaproteobacteria</taxon>
        <taxon>Nitrosomonadales</taxon>
        <taxon>Nitrosomonadaceae</taxon>
        <taxon>Nitrosomonas</taxon>
    </lineage>
</organism>
<gene>
    <name evidence="1" type="ORF">C7H79_08520</name>
</gene>
<evidence type="ECO:0008006" key="3">
    <source>
        <dbReference type="Google" id="ProtNLM"/>
    </source>
</evidence>
<reference evidence="1 2" key="1">
    <citation type="submission" date="2018-03" db="EMBL/GenBank/DDBJ databases">
        <title>Draft genome of Nitrosomonas supralitoralis APG5.</title>
        <authorList>
            <person name="Urakawa H."/>
            <person name="Lopez J.V."/>
        </authorList>
    </citation>
    <scope>NUCLEOTIDE SEQUENCE [LARGE SCALE GENOMIC DNA]</scope>
    <source>
        <strain evidence="1 2">APG5</strain>
    </source>
</reference>
<protein>
    <recommendedName>
        <fullName evidence="3">Uracil DNA glycosylase superfamily protein</fullName>
    </recommendedName>
</protein>
<accession>A0A2P7NV59</accession>
<keyword evidence="2" id="KW-1185">Reference proteome</keyword>
<proteinExistence type="predicted"/>
<dbReference type="AlphaFoldDB" id="A0A2P7NV59"/>
<sequence length="159" mass="18595">MLISINGGRVTDYKKFAETNQPFVKGAKGYFKANLYPLAFKTTKYECWKAAFQNATSFNDYQEWIRKNRFPIMKKWVETYCPQLIVCVGISYLADYKIAFVDEGLSFHTEMIDDRELNWTINMNGTIVVVIPFMLNRYGLIKNVSIQKFGDRIRELISQ</sequence>
<dbReference type="OrthoDB" id="9156542at2"/>
<evidence type="ECO:0000313" key="1">
    <source>
        <dbReference type="EMBL" id="PSJ17328.1"/>
    </source>
</evidence>
<comment type="caution">
    <text evidence="1">The sequence shown here is derived from an EMBL/GenBank/DDBJ whole genome shotgun (WGS) entry which is preliminary data.</text>
</comment>
<name>A0A2P7NV59_9PROT</name>
<dbReference type="EMBL" id="PXXU01000022">
    <property type="protein sequence ID" value="PSJ17328.1"/>
    <property type="molecule type" value="Genomic_DNA"/>
</dbReference>
<dbReference type="Proteomes" id="UP000241912">
    <property type="component" value="Unassembled WGS sequence"/>
</dbReference>
<evidence type="ECO:0000313" key="2">
    <source>
        <dbReference type="Proteomes" id="UP000241912"/>
    </source>
</evidence>
<dbReference type="RefSeq" id="WP_106706863.1">
    <property type="nucleotide sequence ID" value="NZ_PXXU01000022.1"/>
</dbReference>